<sequence length="264" mass="29911">MFSGLLLSSSYLSIPFIRTDRQKMTPTLDPPKSSLIEQVNSPPKASLQILGTHSTNKQIKVIDFDLWIDCSKVVGIRSGKFLTRSESDCRYWNHSANQDSCNFEEILDGWLNDWLGNSRGGRSWTLSKLVSFPDDDCAAMKAHIERLARNTAYDGSIEVVFHTPSIEADALPEKHKVQIRAEWSFDCPFTPADQVWNELVMNTMVDRKKGWISPNEPKLPYGMSPFRRAIRHGNNSRIVSQEHDADGSTRSVRQFSRWGCDGSS</sequence>
<dbReference type="EMBL" id="ML742274">
    <property type="protein sequence ID" value="KAE8146274.1"/>
    <property type="molecule type" value="Genomic_DNA"/>
</dbReference>
<gene>
    <name evidence="2" type="ORF">BDV25DRAFT_53574</name>
</gene>
<name>A0A5N6TIS4_ASPAV</name>
<evidence type="ECO:0000313" key="3">
    <source>
        <dbReference type="Proteomes" id="UP000325780"/>
    </source>
</evidence>
<reference evidence="2 3" key="1">
    <citation type="submission" date="2019-04" db="EMBL/GenBank/DDBJ databases">
        <title>Friends and foes A comparative genomics study of 23 Aspergillus species from section Flavi.</title>
        <authorList>
            <consortium name="DOE Joint Genome Institute"/>
            <person name="Kjaerbolling I."/>
            <person name="Vesth T."/>
            <person name="Frisvad J.C."/>
            <person name="Nybo J.L."/>
            <person name="Theobald S."/>
            <person name="Kildgaard S."/>
            <person name="Isbrandt T."/>
            <person name="Kuo A."/>
            <person name="Sato A."/>
            <person name="Lyhne E.K."/>
            <person name="Kogle M.E."/>
            <person name="Wiebenga A."/>
            <person name="Kun R.S."/>
            <person name="Lubbers R.J."/>
            <person name="Makela M.R."/>
            <person name="Barry K."/>
            <person name="Chovatia M."/>
            <person name="Clum A."/>
            <person name="Daum C."/>
            <person name="Haridas S."/>
            <person name="He G."/>
            <person name="LaButti K."/>
            <person name="Lipzen A."/>
            <person name="Mondo S."/>
            <person name="Riley R."/>
            <person name="Salamov A."/>
            <person name="Simmons B.A."/>
            <person name="Magnuson J.K."/>
            <person name="Henrissat B."/>
            <person name="Mortensen U.H."/>
            <person name="Larsen T.O."/>
            <person name="Devries R.P."/>
            <person name="Grigoriev I.V."/>
            <person name="Machida M."/>
            <person name="Baker S.E."/>
            <person name="Andersen M.R."/>
        </authorList>
    </citation>
    <scope>NUCLEOTIDE SEQUENCE [LARGE SCALE GENOMIC DNA]</scope>
    <source>
        <strain evidence="2 3">IBT 18842</strain>
    </source>
</reference>
<feature type="region of interest" description="Disordered" evidence="1">
    <location>
        <begin position="241"/>
        <end position="264"/>
    </location>
</feature>
<organism evidence="2 3">
    <name type="scientific">Aspergillus avenaceus</name>
    <dbReference type="NCBI Taxonomy" id="36643"/>
    <lineage>
        <taxon>Eukaryota</taxon>
        <taxon>Fungi</taxon>
        <taxon>Dikarya</taxon>
        <taxon>Ascomycota</taxon>
        <taxon>Pezizomycotina</taxon>
        <taxon>Eurotiomycetes</taxon>
        <taxon>Eurotiomycetidae</taxon>
        <taxon>Eurotiales</taxon>
        <taxon>Aspergillaceae</taxon>
        <taxon>Aspergillus</taxon>
        <taxon>Aspergillus subgen. Circumdati</taxon>
    </lineage>
</organism>
<dbReference type="OrthoDB" id="4384211at2759"/>
<dbReference type="AlphaFoldDB" id="A0A5N6TIS4"/>
<proteinExistence type="predicted"/>
<keyword evidence="3" id="KW-1185">Reference proteome</keyword>
<dbReference type="Proteomes" id="UP000325780">
    <property type="component" value="Unassembled WGS sequence"/>
</dbReference>
<accession>A0A5N6TIS4</accession>
<evidence type="ECO:0000256" key="1">
    <source>
        <dbReference type="SAM" id="MobiDB-lite"/>
    </source>
</evidence>
<evidence type="ECO:0000313" key="2">
    <source>
        <dbReference type="EMBL" id="KAE8146274.1"/>
    </source>
</evidence>
<protein>
    <submittedName>
        <fullName evidence="2">Uncharacterized protein</fullName>
    </submittedName>
</protein>